<sequence>MKKGYLRAVCINAALDGLVGQEELSRSIHCSLQVKVWRRRDLAGDLALSAGAGELALRSLGYADSDADDVVNRLRKSDVERLDQQITAARDERGREDIVLAITPEPVKGRKPDIRLLSKSAGNLFHRRAEFEKP</sequence>
<organism evidence="1 2">
    <name type="scientific">Sulfitobacter profundi</name>
    <dbReference type="NCBI Taxonomy" id="2679961"/>
    <lineage>
        <taxon>Bacteria</taxon>
        <taxon>Pseudomonadati</taxon>
        <taxon>Pseudomonadota</taxon>
        <taxon>Alphaproteobacteria</taxon>
        <taxon>Rhodobacterales</taxon>
        <taxon>Roseobacteraceae</taxon>
        <taxon>Sulfitobacter</taxon>
    </lineage>
</organism>
<evidence type="ECO:0000313" key="2">
    <source>
        <dbReference type="Proteomes" id="UP001596403"/>
    </source>
</evidence>
<keyword evidence="2" id="KW-1185">Reference proteome</keyword>
<proteinExistence type="predicted"/>
<dbReference type="Proteomes" id="UP001596403">
    <property type="component" value="Unassembled WGS sequence"/>
</dbReference>
<evidence type="ECO:0000313" key="1">
    <source>
        <dbReference type="EMBL" id="MFC6643563.1"/>
    </source>
</evidence>
<comment type="caution">
    <text evidence="1">The sequence shown here is derived from an EMBL/GenBank/DDBJ whole genome shotgun (WGS) entry which is preliminary data.</text>
</comment>
<dbReference type="RefSeq" id="WP_132445989.1">
    <property type="nucleotide sequence ID" value="NZ_JBHSWA010000003.1"/>
</dbReference>
<protein>
    <submittedName>
        <fullName evidence="1">Uncharacterized protein</fullName>
    </submittedName>
</protein>
<name>A0ABW1Z2H0_9RHOB</name>
<gene>
    <name evidence="1" type="ORF">ACFQAU_19455</name>
</gene>
<accession>A0ABW1Z2H0</accession>
<reference evidence="2" key="1">
    <citation type="journal article" date="2019" name="Int. J. Syst. Evol. Microbiol.">
        <title>The Global Catalogue of Microorganisms (GCM) 10K type strain sequencing project: providing services to taxonomists for standard genome sequencing and annotation.</title>
        <authorList>
            <consortium name="The Broad Institute Genomics Platform"/>
            <consortium name="The Broad Institute Genome Sequencing Center for Infectious Disease"/>
            <person name="Wu L."/>
            <person name="Ma J."/>
        </authorList>
    </citation>
    <scope>NUCLEOTIDE SEQUENCE [LARGE SCALE GENOMIC DNA]</scope>
    <source>
        <strain evidence="2">NBRC 111368</strain>
    </source>
</reference>
<dbReference type="EMBL" id="JBHSWA010000003">
    <property type="protein sequence ID" value="MFC6643563.1"/>
    <property type="molecule type" value="Genomic_DNA"/>
</dbReference>